<name>A0A934SD33_9BACT</name>
<keyword evidence="2" id="KW-1185">Reference proteome</keyword>
<reference evidence="1" key="1">
    <citation type="submission" date="2021-01" db="EMBL/GenBank/DDBJ databases">
        <title>Modified the classification status of verrucomicrobia.</title>
        <authorList>
            <person name="Feng X."/>
        </authorList>
    </citation>
    <scope>NUCLEOTIDE SEQUENCE</scope>
    <source>
        <strain evidence="1">KCTC 22041</strain>
    </source>
</reference>
<evidence type="ECO:0000313" key="1">
    <source>
        <dbReference type="EMBL" id="MBK1883659.1"/>
    </source>
</evidence>
<dbReference type="EMBL" id="JAENIJ010000025">
    <property type="protein sequence ID" value="MBK1883659.1"/>
    <property type="molecule type" value="Genomic_DNA"/>
</dbReference>
<comment type="caution">
    <text evidence="1">The sequence shown here is derived from an EMBL/GenBank/DDBJ whole genome shotgun (WGS) entry which is preliminary data.</text>
</comment>
<accession>A0A934SD33</accession>
<dbReference type="AlphaFoldDB" id="A0A934SD33"/>
<proteinExistence type="predicted"/>
<gene>
    <name evidence="1" type="ORF">JIN85_14655</name>
</gene>
<sequence>MKAIALAQKLIRDLKEKSLSQLSADSRLELVDAINAAIQRLHELSPDHTKKTNGSLSLSAPVSAMLEVTNGSRSFTGYTIIGDELFCTIRISGDPIDNQITGDGNLLHPYNGPSGTVEAVIFGDASALPATLMEVISDPLIIETGDYLKLSNPMARDYRSPNRAICRPCRFRIEGNALNNNPASPAIFRTDSLPDQAYRLEFEAKLSPLRVGFEDIVTPGDELPFRTEHIESFLLPLARAELTSSSLWRDKDLIATTLRRAEEAEFRFINSSIHSLATPSNRVGTPRGF</sequence>
<evidence type="ECO:0000313" key="2">
    <source>
        <dbReference type="Proteomes" id="UP000603141"/>
    </source>
</evidence>
<dbReference type="Proteomes" id="UP000603141">
    <property type="component" value="Unassembled WGS sequence"/>
</dbReference>
<organism evidence="1 2">
    <name type="scientific">Luteolibacter pohnpeiensis</name>
    <dbReference type="NCBI Taxonomy" id="454153"/>
    <lineage>
        <taxon>Bacteria</taxon>
        <taxon>Pseudomonadati</taxon>
        <taxon>Verrucomicrobiota</taxon>
        <taxon>Verrucomicrobiia</taxon>
        <taxon>Verrucomicrobiales</taxon>
        <taxon>Verrucomicrobiaceae</taxon>
        <taxon>Luteolibacter</taxon>
    </lineage>
</organism>
<dbReference type="RefSeq" id="WP_200272030.1">
    <property type="nucleotide sequence ID" value="NZ_JAENIJ010000025.1"/>
</dbReference>
<protein>
    <submittedName>
        <fullName evidence="1">Uncharacterized protein</fullName>
    </submittedName>
</protein>